<dbReference type="Proteomes" id="UP000799755">
    <property type="component" value="Unassembled WGS sequence"/>
</dbReference>
<sequence>MQLEEGRSVENSSQDPDYRMMRKCCSSGRLLVVLGNATTSPERTEAQNFSLDNHGMSILNALLRSHVSQKILGTESQGNTNLRVVARSGRAVFDDVRARSVGIAVQPLSSRKESWAPILGCRVLIQFPIHRFGRDDSGDCYGHVKARTGIEHTKKLVNFFPAPTFQLPLAFEQICSSYLGEKREFSCPIEEALFNQIDTIHKMNSIFQCSTKLTLKERKDKTTPTMNSTAFSTLAVQHHSVSSSSKHQDPSTAQLAPTLGAEAASERHVVPSKAYRTR</sequence>
<proteinExistence type="predicted"/>
<name>A0ACB6QPD9_9PLEO</name>
<evidence type="ECO:0000313" key="2">
    <source>
        <dbReference type="Proteomes" id="UP000799755"/>
    </source>
</evidence>
<evidence type="ECO:0000313" key="1">
    <source>
        <dbReference type="EMBL" id="KAF2467975.1"/>
    </source>
</evidence>
<dbReference type="EMBL" id="MU003518">
    <property type="protein sequence ID" value="KAF2467975.1"/>
    <property type="molecule type" value="Genomic_DNA"/>
</dbReference>
<accession>A0ACB6QPD9</accession>
<comment type="caution">
    <text evidence="1">The sequence shown here is derived from an EMBL/GenBank/DDBJ whole genome shotgun (WGS) entry which is preliminary data.</text>
</comment>
<reference evidence="1" key="1">
    <citation type="journal article" date="2020" name="Stud. Mycol.">
        <title>101 Dothideomycetes genomes: a test case for predicting lifestyles and emergence of pathogens.</title>
        <authorList>
            <person name="Haridas S."/>
            <person name="Albert R."/>
            <person name="Binder M."/>
            <person name="Bloem J."/>
            <person name="Labutti K."/>
            <person name="Salamov A."/>
            <person name="Andreopoulos B."/>
            <person name="Baker S."/>
            <person name="Barry K."/>
            <person name="Bills G."/>
            <person name="Bluhm B."/>
            <person name="Cannon C."/>
            <person name="Castanera R."/>
            <person name="Culley D."/>
            <person name="Daum C."/>
            <person name="Ezra D."/>
            <person name="Gonzalez J."/>
            <person name="Henrissat B."/>
            <person name="Kuo A."/>
            <person name="Liang C."/>
            <person name="Lipzen A."/>
            <person name="Lutzoni F."/>
            <person name="Magnuson J."/>
            <person name="Mondo S."/>
            <person name="Nolan M."/>
            <person name="Ohm R."/>
            <person name="Pangilinan J."/>
            <person name="Park H.-J."/>
            <person name="Ramirez L."/>
            <person name="Alfaro M."/>
            <person name="Sun H."/>
            <person name="Tritt A."/>
            <person name="Yoshinaga Y."/>
            <person name="Zwiers L.-H."/>
            <person name="Turgeon B."/>
            <person name="Goodwin S."/>
            <person name="Spatafora J."/>
            <person name="Crous P."/>
            <person name="Grigoriev I."/>
        </authorList>
    </citation>
    <scope>NUCLEOTIDE SEQUENCE</scope>
    <source>
        <strain evidence="1">ATCC 200398</strain>
    </source>
</reference>
<organism evidence="1 2">
    <name type="scientific">Lindgomyces ingoldianus</name>
    <dbReference type="NCBI Taxonomy" id="673940"/>
    <lineage>
        <taxon>Eukaryota</taxon>
        <taxon>Fungi</taxon>
        <taxon>Dikarya</taxon>
        <taxon>Ascomycota</taxon>
        <taxon>Pezizomycotina</taxon>
        <taxon>Dothideomycetes</taxon>
        <taxon>Pleosporomycetidae</taxon>
        <taxon>Pleosporales</taxon>
        <taxon>Lindgomycetaceae</taxon>
        <taxon>Lindgomyces</taxon>
    </lineage>
</organism>
<gene>
    <name evidence="1" type="ORF">BDR25DRAFT_358234</name>
</gene>
<protein>
    <submittedName>
        <fullName evidence="1">Uncharacterized protein</fullName>
    </submittedName>
</protein>
<keyword evidence="2" id="KW-1185">Reference proteome</keyword>